<comment type="caution">
    <text evidence="1">The sequence shown here is derived from an EMBL/GenBank/DDBJ whole genome shotgun (WGS) entry which is preliminary data.</text>
</comment>
<proteinExistence type="predicted"/>
<gene>
    <name evidence="1" type="ORF">GTP38_11330</name>
</gene>
<reference evidence="1 2" key="1">
    <citation type="submission" date="2019-12" db="EMBL/GenBank/DDBJ databases">
        <title>Novel species isolated from a subtropical stream in China.</title>
        <authorList>
            <person name="Lu H."/>
        </authorList>
    </citation>
    <scope>NUCLEOTIDE SEQUENCE [LARGE SCALE GENOMIC DNA]</scope>
    <source>
        <strain evidence="1 2">FT94W</strain>
    </source>
</reference>
<keyword evidence="2" id="KW-1185">Reference proteome</keyword>
<dbReference type="RefSeq" id="WP_160990306.1">
    <property type="nucleotide sequence ID" value="NZ_WWCO01000006.1"/>
</dbReference>
<name>A0ABW9V8B8_9BURK</name>
<organism evidence="1 2">
    <name type="scientific">Duganella lactea</name>
    <dbReference type="NCBI Taxonomy" id="2692173"/>
    <lineage>
        <taxon>Bacteria</taxon>
        <taxon>Pseudomonadati</taxon>
        <taxon>Pseudomonadota</taxon>
        <taxon>Betaproteobacteria</taxon>
        <taxon>Burkholderiales</taxon>
        <taxon>Oxalobacteraceae</taxon>
        <taxon>Telluria group</taxon>
        <taxon>Duganella</taxon>
    </lineage>
</organism>
<accession>A0ABW9V8B8</accession>
<dbReference type="Proteomes" id="UP000449678">
    <property type="component" value="Unassembled WGS sequence"/>
</dbReference>
<evidence type="ECO:0000313" key="1">
    <source>
        <dbReference type="EMBL" id="MYM34928.1"/>
    </source>
</evidence>
<evidence type="ECO:0000313" key="2">
    <source>
        <dbReference type="Proteomes" id="UP000449678"/>
    </source>
</evidence>
<sequence length="56" mass="6498">MEPQQRPPEHIGHVIVERKGHPVWCARADLRADDARVFYDGDYSDVLEPDDPRVKD</sequence>
<dbReference type="EMBL" id="WWCO01000006">
    <property type="protein sequence ID" value="MYM34928.1"/>
    <property type="molecule type" value="Genomic_DNA"/>
</dbReference>
<protein>
    <submittedName>
        <fullName evidence="1">Uncharacterized protein</fullName>
    </submittedName>
</protein>